<dbReference type="InterPro" id="IPR016181">
    <property type="entry name" value="Acyl_CoA_acyltransferase"/>
</dbReference>
<feature type="region of interest" description="Disordered" evidence="1">
    <location>
        <begin position="132"/>
        <end position="176"/>
    </location>
</feature>
<gene>
    <name evidence="3" type="ORF">ACHAWO_010306</name>
</gene>
<feature type="compositionally biased region" description="Polar residues" evidence="1">
    <location>
        <begin position="136"/>
        <end position="156"/>
    </location>
</feature>
<dbReference type="Pfam" id="PF00583">
    <property type="entry name" value="Acetyltransf_1"/>
    <property type="match status" value="1"/>
</dbReference>
<evidence type="ECO:0000313" key="4">
    <source>
        <dbReference type="Proteomes" id="UP001530400"/>
    </source>
</evidence>
<dbReference type="Gene3D" id="3.40.630.30">
    <property type="match status" value="1"/>
</dbReference>
<dbReference type="EMBL" id="JALLPJ020000292">
    <property type="protein sequence ID" value="KAL3796602.1"/>
    <property type="molecule type" value="Genomic_DNA"/>
</dbReference>
<dbReference type="SUPFAM" id="SSF55729">
    <property type="entry name" value="Acyl-CoA N-acyltransferases (Nat)"/>
    <property type="match status" value="1"/>
</dbReference>
<protein>
    <recommendedName>
        <fullName evidence="2">N-acetyltransferase domain-containing protein</fullName>
    </recommendedName>
</protein>
<sequence>MASSNATSFTNKLPTLLLSHNLHYQIETPSTALHLISQHQLTPSNFIELYPDIERTLLTSFVEDDYDGRLKFMTLNLSLRDSTSETSDNGLSGHDRKVVGIAFWREVDQTEMEEWMDLHRVKETLRRHRALDETMHSSSQNGESKTRQNQSNSQAHQQRRISFKCSSDDTLSQDGRRSMEMIRNDSVTWIRNALNSCDDAIQTTSMKHINNVNPVKTFASSTSTINEKVATITHSWIKIELLAIHQSHRHHQYGKLLLACVLSKALQHHESHAILHIAGSTSNIAARKLYETFGFVHLLKYEEGGPFEKPDGDLYVLGDIGRVLSRYPWDEMW</sequence>
<reference evidence="3 4" key="1">
    <citation type="submission" date="2024-10" db="EMBL/GenBank/DDBJ databases">
        <title>Updated reference genomes for cyclostephanoid diatoms.</title>
        <authorList>
            <person name="Roberts W.R."/>
            <person name="Alverson A.J."/>
        </authorList>
    </citation>
    <scope>NUCLEOTIDE SEQUENCE [LARGE SCALE GENOMIC DNA]</scope>
    <source>
        <strain evidence="3 4">AJA010-31</strain>
    </source>
</reference>
<dbReference type="Proteomes" id="UP001530400">
    <property type="component" value="Unassembled WGS sequence"/>
</dbReference>
<accession>A0ABD3Q8C7</accession>
<dbReference type="CDD" id="cd04301">
    <property type="entry name" value="NAT_SF"/>
    <property type="match status" value="1"/>
</dbReference>
<dbReference type="AlphaFoldDB" id="A0ABD3Q8C7"/>
<feature type="domain" description="N-acetyltransferase" evidence="2">
    <location>
        <begin position="226"/>
        <end position="330"/>
    </location>
</feature>
<feature type="compositionally biased region" description="Polar residues" evidence="1">
    <location>
        <begin position="164"/>
        <end position="173"/>
    </location>
</feature>
<organism evidence="3 4">
    <name type="scientific">Cyclotella atomus</name>
    <dbReference type="NCBI Taxonomy" id="382360"/>
    <lineage>
        <taxon>Eukaryota</taxon>
        <taxon>Sar</taxon>
        <taxon>Stramenopiles</taxon>
        <taxon>Ochrophyta</taxon>
        <taxon>Bacillariophyta</taxon>
        <taxon>Coscinodiscophyceae</taxon>
        <taxon>Thalassiosirophycidae</taxon>
        <taxon>Stephanodiscales</taxon>
        <taxon>Stephanodiscaceae</taxon>
        <taxon>Cyclotella</taxon>
    </lineage>
</organism>
<evidence type="ECO:0000259" key="2">
    <source>
        <dbReference type="PROSITE" id="PS51186"/>
    </source>
</evidence>
<dbReference type="InterPro" id="IPR000182">
    <property type="entry name" value="GNAT_dom"/>
</dbReference>
<evidence type="ECO:0000313" key="3">
    <source>
        <dbReference type="EMBL" id="KAL3796602.1"/>
    </source>
</evidence>
<name>A0ABD3Q8C7_9STRA</name>
<dbReference type="PROSITE" id="PS51186">
    <property type="entry name" value="GNAT"/>
    <property type="match status" value="1"/>
</dbReference>
<evidence type="ECO:0000256" key="1">
    <source>
        <dbReference type="SAM" id="MobiDB-lite"/>
    </source>
</evidence>
<proteinExistence type="predicted"/>
<keyword evidence="4" id="KW-1185">Reference proteome</keyword>
<comment type="caution">
    <text evidence="3">The sequence shown here is derived from an EMBL/GenBank/DDBJ whole genome shotgun (WGS) entry which is preliminary data.</text>
</comment>